<proteinExistence type="predicted"/>
<dbReference type="RefSeq" id="WP_157689434.1">
    <property type="nucleotide sequence ID" value="NZ_CP034345.1"/>
</dbReference>
<dbReference type="AlphaFoldDB" id="A0A6B9F905"/>
<evidence type="ECO:0000313" key="4">
    <source>
        <dbReference type="Proteomes" id="UP000428325"/>
    </source>
</evidence>
<protein>
    <recommendedName>
        <fullName evidence="2">DUF6199 domain-containing protein</fullName>
    </recommendedName>
</protein>
<organism evidence="3 4">
    <name type="scientific">Haloplanus rallus</name>
    <dbReference type="NCBI Taxonomy" id="1816183"/>
    <lineage>
        <taxon>Archaea</taxon>
        <taxon>Methanobacteriati</taxon>
        <taxon>Methanobacteriota</taxon>
        <taxon>Stenosarchaea group</taxon>
        <taxon>Halobacteria</taxon>
        <taxon>Halobacteriales</taxon>
        <taxon>Haloferacaceae</taxon>
        <taxon>Haloplanus</taxon>
    </lineage>
</organism>
<accession>A0A6B9F905</accession>
<dbReference type="Pfam" id="PF19701">
    <property type="entry name" value="DUF6199"/>
    <property type="match status" value="1"/>
</dbReference>
<keyword evidence="1" id="KW-0472">Membrane</keyword>
<evidence type="ECO:0000256" key="1">
    <source>
        <dbReference type="SAM" id="Phobius"/>
    </source>
</evidence>
<feature type="transmembrane region" description="Helical" evidence="1">
    <location>
        <begin position="53"/>
        <end position="77"/>
    </location>
</feature>
<sequence>MVDVRTLLAAILGLLLGALCLVAPGAVIRVHTVGRRPHDRGGGYGTDGDPSDRWLYLVRAVGVGLVLGGGYFGYVAAV</sequence>
<dbReference type="Proteomes" id="UP000428325">
    <property type="component" value="Chromosome"/>
</dbReference>
<evidence type="ECO:0000313" key="3">
    <source>
        <dbReference type="EMBL" id="QGX94977.1"/>
    </source>
</evidence>
<keyword evidence="1" id="KW-1133">Transmembrane helix</keyword>
<reference evidence="3 4" key="1">
    <citation type="submission" date="2018-12" db="EMBL/GenBank/DDBJ databases">
        <title>Complete genome sequence of Haloplanus rallus MBLA0036.</title>
        <authorList>
            <person name="Nam Y.-d."/>
            <person name="Kang J."/>
            <person name="Chung W.-H."/>
            <person name="Park Y.S."/>
        </authorList>
    </citation>
    <scope>NUCLEOTIDE SEQUENCE [LARGE SCALE GENOMIC DNA]</scope>
    <source>
        <strain evidence="3 4">MBLA0036</strain>
    </source>
</reference>
<feature type="domain" description="DUF6199" evidence="2">
    <location>
        <begin position="10"/>
        <end position="74"/>
    </location>
</feature>
<keyword evidence="4" id="KW-1185">Reference proteome</keyword>
<dbReference type="EMBL" id="CP034345">
    <property type="protein sequence ID" value="QGX94977.1"/>
    <property type="molecule type" value="Genomic_DNA"/>
</dbReference>
<evidence type="ECO:0000259" key="2">
    <source>
        <dbReference type="Pfam" id="PF19701"/>
    </source>
</evidence>
<keyword evidence="1" id="KW-0812">Transmembrane</keyword>
<dbReference type="GeneID" id="99246244"/>
<dbReference type="KEGG" id="hra:EI982_09335"/>
<dbReference type="InterPro" id="IPR045679">
    <property type="entry name" value="DUF6199"/>
</dbReference>
<gene>
    <name evidence="3" type="ORF">EI982_09335</name>
</gene>
<name>A0A6B9F905_9EURY</name>